<proteinExistence type="predicted"/>
<dbReference type="Proteomes" id="UP000789759">
    <property type="component" value="Unassembled WGS sequence"/>
</dbReference>
<name>A0A9N9C2K0_9GLOM</name>
<dbReference type="AlphaFoldDB" id="A0A9N9C2K0"/>
<protein>
    <submittedName>
        <fullName evidence="1">236_t:CDS:1</fullName>
    </submittedName>
</protein>
<evidence type="ECO:0000313" key="2">
    <source>
        <dbReference type="Proteomes" id="UP000789759"/>
    </source>
</evidence>
<gene>
    <name evidence="1" type="ORF">CPELLU_LOCUS6421</name>
</gene>
<sequence length="154" mass="17192">MAELPSDLIMMGGKLSDLIDFVYPNFTENSGNKDYFTDRAILTLTNNNVDKISDIMINWSPGEVKVYPSADSVNLTDDSNAEQSQLYPPEFLRSLNIFGIPSEGLCNGTCLICHELYNKVIDAEIITGSHINKRVFIPRITLTPSDTKLPFTLK</sequence>
<comment type="caution">
    <text evidence="1">The sequence shown here is derived from an EMBL/GenBank/DDBJ whole genome shotgun (WGS) entry which is preliminary data.</text>
</comment>
<dbReference type="PANTHER" id="PTHR10492">
    <property type="match status" value="1"/>
</dbReference>
<organism evidence="1 2">
    <name type="scientific">Cetraspora pellucida</name>
    <dbReference type="NCBI Taxonomy" id="1433469"/>
    <lineage>
        <taxon>Eukaryota</taxon>
        <taxon>Fungi</taxon>
        <taxon>Fungi incertae sedis</taxon>
        <taxon>Mucoromycota</taxon>
        <taxon>Glomeromycotina</taxon>
        <taxon>Glomeromycetes</taxon>
        <taxon>Diversisporales</taxon>
        <taxon>Gigasporaceae</taxon>
        <taxon>Cetraspora</taxon>
    </lineage>
</organism>
<accession>A0A9N9C2K0</accession>
<dbReference type="OrthoDB" id="3691720at2759"/>
<keyword evidence="2" id="KW-1185">Reference proteome</keyword>
<reference evidence="1" key="1">
    <citation type="submission" date="2021-06" db="EMBL/GenBank/DDBJ databases">
        <authorList>
            <person name="Kallberg Y."/>
            <person name="Tangrot J."/>
            <person name="Rosling A."/>
        </authorList>
    </citation>
    <scope>NUCLEOTIDE SEQUENCE</scope>
    <source>
        <strain evidence="1">FL966</strain>
    </source>
</reference>
<evidence type="ECO:0000313" key="1">
    <source>
        <dbReference type="EMBL" id="CAG8588503.1"/>
    </source>
</evidence>
<dbReference type="EMBL" id="CAJVQA010003981">
    <property type="protein sequence ID" value="CAG8588503.1"/>
    <property type="molecule type" value="Genomic_DNA"/>
</dbReference>
<dbReference type="PANTHER" id="PTHR10492:SF57">
    <property type="entry name" value="ATP-DEPENDENT DNA HELICASE"/>
    <property type="match status" value="1"/>
</dbReference>